<dbReference type="Pfam" id="PF12955">
    <property type="entry name" value="Vps3844_C"/>
    <property type="match status" value="1"/>
</dbReference>
<dbReference type="GO" id="GO:0005783">
    <property type="term" value="C:endoplasmic reticulum"/>
    <property type="evidence" value="ECO:0007669"/>
    <property type="project" value="TreeGrafter"/>
</dbReference>
<feature type="domain" description="EGF-like" evidence="4">
    <location>
        <begin position="277"/>
        <end position="316"/>
    </location>
</feature>
<feature type="chain" id="PRO_5040381964" description="EGF-like domain-containing protein" evidence="3">
    <location>
        <begin position="21"/>
        <end position="366"/>
    </location>
</feature>
<dbReference type="InterPro" id="IPR053065">
    <property type="entry name" value="Archenteron_Induction-Rel"/>
</dbReference>
<reference evidence="5" key="1">
    <citation type="journal article" date="2020" name="Microb. Genom.">
        <title>Genetic diversity of clinical and environmental Mucorales isolates obtained from an investigation of mucormycosis cases among solid organ transplant recipients.</title>
        <authorList>
            <person name="Nguyen M.H."/>
            <person name="Kaul D."/>
            <person name="Muto C."/>
            <person name="Cheng S.J."/>
            <person name="Richter R.A."/>
            <person name="Bruno V.M."/>
            <person name="Liu G."/>
            <person name="Beyhan S."/>
            <person name="Sundermann A.J."/>
            <person name="Mounaud S."/>
            <person name="Pasculle A.W."/>
            <person name="Nierman W.C."/>
            <person name="Driscoll E."/>
            <person name="Cumbie R."/>
            <person name="Clancy C.J."/>
            <person name="Dupont C.L."/>
        </authorList>
    </citation>
    <scope>NUCLEOTIDE SEQUENCE</scope>
    <source>
        <strain evidence="5">GL16</strain>
    </source>
</reference>
<dbReference type="CDD" id="cd00054">
    <property type="entry name" value="EGF_CA"/>
    <property type="match status" value="1"/>
</dbReference>
<keyword evidence="1" id="KW-1015">Disulfide bond</keyword>
<dbReference type="Proteomes" id="UP000717996">
    <property type="component" value="Unassembled WGS sequence"/>
</dbReference>
<organism evidence="5 6">
    <name type="scientific">Rhizopus oryzae</name>
    <name type="common">Mucormycosis agent</name>
    <name type="synonym">Rhizopus arrhizus var. delemar</name>
    <dbReference type="NCBI Taxonomy" id="64495"/>
    <lineage>
        <taxon>Eukaryota</taxon>
        <taxon>Fungi</taxon>
        <taxon>Fungi incertae sedis</taxon>
        <taxon>Mucoromycota</taxon>
        <taxon>Mucoromycotina</taxon>
        <taxon>Mucoromycetes</taxon>
        <taxon>Mucorales</taxon>
        <taxon>Mucorineae</taxon>
        <taxon>Rhizopodaceae</taxon>
        <taxon>Rhizopus</taxon>
    </lineage>
</organism>
<dbReference type="PROSITE" id="PS00022">
    <property type="entry name" value="EGF_1"/>
    <property type="match status" value="1"/>
</dbReference>
<dbReference type="OrthoDB" id="5583277at2759"/>
<proteinExistence type="predicted"/>
<evidence type="ECO:0000313" key="6">
    <source>
        <dbReference type="Proteomes" id="UP000717996"/>
    </source>
</evidence>
<comment type="caution">
    <text evidence="1">Lacks conserved residue(s) required for the propagation of feature annotation.</text>
</comment>
<dbReference type="InterPro" id="IPR000742">
    <property type="entry name" value="EGF"/>
</dbReference>
<keyword evidence="2" id="KW-1133">Transmembrane helix</keyword>
<feature type="signal peptide" evidence="3">
    <location>
        <begin position="1"/>
        <end position="20"/>
    </location>
</feature>
<evidence type="ECO:0000313" key="5">
    <source>
        <dbReference type="EMBL" id="KAG1553628.1"/>
    </source>
</evidence>
<keyword evidence="2" id="KW-0472">Membrane</keyword>
<evidence type="ECO:0000256" key="1">
    <source>
        <dbReference type="PROSITE-ProRule" id="PRU00076"/>
    </source>
</evidence>
<protein>
    <recommendedName>
        <fullName evidence="4">EGF-like domain-containing protein</fullName>
    </recommendedName>
</protein>
<evidence type="ECO:0000256" key="3">
    <source>
        <dbReference type="SAM" id="SignalP"/>
    </source>
</evidence>
<feature type="transmembrane region" description="Helical" evidence="2">
    <location>
        <begin position="326"/>
        <end position="346"/>
    </location>
</feature>
<accession>A0A9P6YP22</accession>
<dbReference type="PANTHER" id="PTHR36853:SF1">
    <property type="entry name" value="DUF3844 DOMAIN-CONTAINING PROTEIN"/>
    <property type="match status" value="1"/>
</dbReference>
<gene>
    <name evidence="5" type="ORF">G6F51_000473</name>
</gene>
<name>A0A9P6YP22_RHIOR</name>
<keyword evidence="1" id="KW-0245">EGF-like domain</keyword>
<sequence>MKVTSLTTIVASLFTGVVLARTPVYIFSNEVSTTPEQISFDTFSMFYSHMMDTNQRTSVVVQKEESSWLPKSNNLFENKLDANLVVLVSSVQTPQDILPTKDTSFYITDGDDIDEYSTLAKNIVEEKMDQDATVTTFKFPQVCHKETGVSNVCSSRDTITRFSRYFSDFETDLFDENKEADKQFMLEVETVQEHWSTPDISSTNLIQLNSLKALVESYGAQSEQYKEATRIISYLFESTVIPNFQTVYPHKSMAAFVFTPVTRFGKRAVDQDVCYKSARACRNSTDHCQGHGQCVEDSNGCFSCQCKPSYVGESCEYVDAVGDFQLLFWTSVLLIVITTSVVACIYQSGSDADTGIIMTQSPPKQE</sequence>
<dbReference type="AlphaFoldDB" id="A0A9P6YP22"/>
<keyword evidence="3" id="KW-0732">Signal</keyword>
<dbReference type="Gene3D" id="2.10.25.10">
    <property type="entry name" value="Laminin"/>
    <property type="match status" value="1"/>
</dbReference>
<dbReference type="InterPro" id="IPR024382">
    <property type="entry name" value="Vps3844_C"/>
</dbReference>
<keyword evidence="2" id="KW-0812">Transmembrane</keyword>
<dbReference type="PROSITE" id="PS50026">
    <property type="entry name" value="EGF_3"/>
    <property type="match status" value="1"/>
</dbReference>
<feature type="disulfide bond" evidence="1">
    <location>
        <begin position="306"/>
        <end position="315"/>
    </location>
</feature>
<dbReference type="EMBL" id="JAANIT010000028">
    <property type="protein sequence ID" value="KAG1553628.1"/>
    <property type="molecule type" value="Genomic_DNA"/>
</dbReference>
<evidence type="ECO:0000256" key="2">
    <source>
        <dbReference type="SAM" id="Phobius"/>
    </source>
</evidence>
<evidence type="ECO:0000259" key="4">
    <source>
        <dbReference type="PROSITE" id="PS50026"/>
    </source>
</evidence>
<dbReference type="PANTHER" id="PTHR36853">
    <property type="entry name" value="EXPRESSED PROTEIN"/>
    <property type="match status" value="1"/>
</dbReference>
<comment type="caution">
    <text evidence="5">The sequence shown here is derived from an EMBL/GenBank/DDBJ whole genome shotgun (WGS) entry which is preliminary data.</text>
</comment>